<reference evidence="3" key="1">
    <citation type="journal article" date="2023" name="Commun. Biol.">
        <title>Genome analysis of Parmales, the sister group of diatoms, reveals the evolutionary specialization of diatoms from phago-mixotrophs to photoautotrophs.</title>
        <authorList>
            <person name="Ban H."/>
            <person name="Sato S."/>
            <person name="Yoshikawa S."/>
            <person name="Yamada K."/>
            <person name="Nakamura Y."/>
            <person name="Ichinomiya M."/>
            <person name="Sato N."/>
            <person name="Blanc-Mathieu R."/>
            <person name="Endo H."/>
            <person name="Kuwata A."/>
            <person name="Ogata H."/>
        </authorList>
    </citation>
    <scope>NUCLEOTIDE SEQUENCE [LARGE SCALE GENOMIC DNA]</scope>
    <source>
        <strain evidence="3">NIES 3700</strain>
    </source>
</reference>
<gene>
    <name evidence="2" type="ORF">TrLO_g13433</name>
</gene>
<feature type="region of interest" description="Disordered" evidence="1">
    <location>
        <begin position="200"/>
        <end position="274"/>
    </location>
</feature>
<sequence length="643" mass="72138">MLPLAFVAMGVGKSNQWKMLVRISTSLSRIIIVVYWVKLRPNPPPTSAGYSPTPPPPLPRSSSVSFSSLPHELTRLTELSNLFTHQHASSQKEINKMRNMLSTVTEDFLMFKRDVVKRDKERTKQIQGLLLAQDKLSSEHDQLKSSFHAVQTYLNRTPQPGTSGGVILHPPVQRGQSVPASFELSNFTPSSNMIVRAQSDPTALENQQQQQQQSGAHGVHMVQMQPPGSAVSMPFQEYLETQPKPKRQRRKKDDDSLSSDSEDEHPNVPLYKYNDPNTSFQFTIPYSTPGPLSSVNRATTSSLHSNNTVYTPGKCCTTSLELYYAKDRAAVKCRLEEFYVGGSSNWKSRKDYTYVQPKDRARIAQTVAGICKASKVKSVEAEMLDLFPGNDDNNVSALILYEKETPVCVATFTISFQTSRCFAELYMVRTRKGFRRRGHGKTAMAVIKEFILNNPTRGQPMQSFIWTTISPRSQPFFTHPTVGFLSGWSRFTEVTGELPRSRPNFLRAHSVVSKQLSGEYLKSCSSGFQSPLVLSNTRKKNQDHDLQAEFNPGTAVLVHYPKVGSLKLYQAVILDYNPLLSRPYYVEYEDKTTEHIVRNRISKKEEKEEGGKVKESPKPGKEGGGEGGGQVSHDLFNMFKPGP</sequence>
<name>A0A9W7FV44_9STRA</name>
<dbReference type="Proteomes" id="UP001165122">
    <property type="component" value="Unassembled WGS sequence"/>
</dbReference>
<dbReference type="OrthoDB" id="201518at2759"/>
<organism evidence="2 3">
    <name type="scientific">Triparma laevis f. longispina</name>
    <dbReference type="NCBI Taxonomy" id="1714387"/>
    <lineage>
        <taxon>Eukaryota</taxon>
        <taxon>Sar</taxon>
        <taxon>Stramenopiles</taxon>
        <taxon>Ochrophyta</taxon>
        <taxon>Bolidophyceae</taxon>
        <taxon>Parmales</taxon>
        <taxon>Triparmaceae</taxon>
        <taxon>Triparma</taxon>
    </lineage>
</organism>
<evidence type="ECO:0000313" key="3">
    <source>
        <dbReference type="Proteomes" id="UP001165122"/>
    </source>
</evidence>
<feature type="region of interest" description="Disordered" evidence="1">
    <location>
        <begin position="46"/>
        <end position="66"/>
    </location>
</feature>
<feature type="region of interest" description="Disordered" evidence="1">
    <location>
        <begin position="599"/>
        <end position="643"/>
    </location>
</feature>
<protein>
    <submittedName>
        <fullName evidence="2">Uncharacterized protein</fullName>
    </submittedName>
</protein>
<keyword evidence="3" id="KW-1185">Reference proteome</keyword>
<feature type="compositionally biased region" description="Pro residues" evidence="1">
    <location>
        <begin position="46"/>
        <end position="59"/>
    </location>
</feature>
<dbReference type="EMBL" id="BRXW01000339">
    <property type="protein sequence ID" value="GMI18601.1"/>
    <property type="molecule type" value="Genomic_DNA"/>
</dbReference>
<comment type="caution">
    <text evidence="2">The sequence shown here is derived from an EMBL/GenBank/DDBJ whole genome shotgun (WGS) entry which is preliminary data.</text>
</comment>
<accession>A0A9W7FV44</accession>
<dbReference type="SUPFAM" id="SSF55729">
    <property type="entry name" value="Acyl-CoA N-acyltransferases (Nat)"/>
    <property type="match status" value="1"/>
</dbReference>
<evidence type="ECO:0000256" key="1">
    <source>
        <dbReference type="SAM" id="MobiDB-lite"/>
    </source>
</evidence>
<proteinExistence type="predicted"/>
<evidence type="ECO:0000313" key="2">
    <source>
        <dbReference type="EMBL" id="GMI18601.1"/>
    </source>
</evidence>
<dbReference type="InterPro" id="IPR016181">
    <property type="entry name" value="Acyl_CoA_acyltransferase"/>
</dbReference>
<dbReference type="AlphaFoldDB" id="A0A9W7FV44"/>
<feature type="compositionally biased region" description="Basic and acidic residues" evidence="1">
    <location>
        <begin position="599"/>
        <end position="624"/>
    </location>
</feature>